<protein>
    <submittedName>
        <fullName evidence="2">Uncharacterized protein</fullName>
    </submittedName>
</protein>
<feature type="compositionally biased region" description="Basic and acidic residues" evidence="1">
    <location>
        <begin position="42"/>
        <end position="51"/>
    </location>
</feature>
<feature type="region of interest" description="Disordered" evidence="1">
    <location>
        <begin position="66"/>
        <end position="85"/>
    </location>
</feature>
<evidence type="ECO:0000313" key="3">
    <source>
        <dbReference type="Proteomes" id="UP001307849"/>
    </source>
</evidence>
<evidence type="ECO:0000313" key="2">
    <source>
        <dbReference type="EMBL" id="KAK6520222.1"/>
    </source>
</evidence>
<gene>
    <name evidence="2" type="ORF">TWF506_000502</name>
</gene>
<reference evidence="2 3" key="1">
    <citation type="submission" date="2019-10" db="EMBL/GenBank/DDBJ databases">
        <authorList>
            <person name="Palmer J.M."/>
        </authorList>
    </citation>
    <scope>NUCLEOTIDE SEQUENCE [LARGE SCALE GENOMIC DNA]</scope>
    <source>
        <strain evidence="2 3">TWF506</strain>
    </source>
</reference>
<accession>A0AAN8NVM9</accession>
<dbReference type="EMBL" id="JAVHJM010000001">
    <property type="protein sequence ID" value="KAK6520222.1"/>
    <property type="molecule type" value="Genomic_DNA"/>
</dbReference>
<dbReference type="Proteomes" id="UP001307849">
    <property type="component" value="Unassembled WGS sequence"/>
</dbReference>
<sequence length="160" mass="18059">MIRSIHSSSSSSSKTLSVISPSTAEESRQNMSPRQQLSNTSRSHELVEMPRRRPGTKKVQNEAEFLFDKRPKYGPGARSSTPVEEYPQDKFFGLSQEYSFSQNEINNNPNIGIDPALQLTVSNLPESSFHEPLPQSGRSGMDRYLATPRHGDAVRYYRPQ</sequence>
<feature type="region of interest" description="Disordered" evidence="1">
    <location>
        <begin position="126"/>
        <end position="160"/>
    </location>
</feature>
<feature type="compositionally biased region" description="Polar residues" evidence="1">
    <location>
        <begin position="29"/>
        <end position="41"/>
    </location>
</feature>
<evidence type="ECO:0000256" key="1">
    <source>
        <dbReference type="SAM" id="MobiDB-lite"/>
    </source>
</evidence>
<name>A0AAN8NVM9_9PEZI</name>
<organism evidence="2 3">
    <name type="scientific">Arthrobotrys conoides</name>
    <dbReference type="NCBI Taxonomy" id="74498"/>
    <lineage>
        <taxon>Eukaryota</taxon>
        <taxon>Fungi</taxon>
        <taxon>Dikarya</taxon>
        <taxon>Ascomycota</taxon>
        <taxon>Pezizomycotina</taxon>
        <taxon>Orbiliomycetes</taxon>
        <taxon>Orbiliales</taxon>
        <taxon>Orbiliaceae</taxon>
        <taxon>Arthrobotrys</taxon>
    </lineage>
</organism>
<dbReference type="AlphaFoldDB" id="A0AAN8NVM9"/>
<comment type="caution">
    <text evidence="2">The sequence shown here is derived from an EMBL/GenBank/DDBJ whole genome shotgun (WGS) entry which is preliminary data.</text>
</comment>
<feature type="compositionally biased region" description="Low complexity" evidence="1">
    <location>
        <begin position="1"/>
        <end position="22"/>
    </location>
</feature>
<feature type="region of interest" description="Disordered" evidence="1">
    <location>
        <begin position="1"/>
        <end position="60"/>
    </location>
</feature>
<feature type="compositionally biased region" description="Basic and acidic residues" evidence="1">
    <location>
        <begin position="149"/>
        <end position="160"/>
    </location>
</feature>
<keyword evidence="3" id="KW-1185">Reference proteome</keyword>
<proteinExistence type="predicted"/>